<evidence type="ECO:0000256" key="1">
    <source>
        <dbReference type="SAM" id="MobiDB-lite"/>
    </source>
</evidence>
<organism evidence="3 4">
    <name type="scientific">Thielaviopsis punctulata</name>
    <dbReference type="NCBI Taxonomy" id="72032"/>
    <lineage>
        <taxon>Eukaryota</taxon>
        <taxon>Fungi</taxon>
        <taxon>Dikarya</taxon>
        <taxon>Ascomycota</taxon>
        <taxon>Pezizomycotina</taxon>
        <taxon>Sordariomycetes</taxon>
        <taxon>Hypocreomycetidae</taxon>
        <taxon>Microascales</taxon>
        <taxon>Ceratocystidaceae</taxon>
        <taxon>Thielaviopsis</taxon>
    </lineage>
</organism>
<feature type="region of interest" description="Disordered" evidence="1">
    <location>
        <begin position="130"/>
        <end position="149"/>
    </location>
</feature>
<feature type="domain" description="DUF1996" evidence="2">
    <location>
        <begin position="33"/>
        <end position="283"/>
    </location>
</feature>
<sequence length="509" mass="54063">MKYSLVTLASSLGTASAFWRMECPYRSGNARLDPIMNPDGVSVHMHSIYGSGGFTSSATFSQLHNSDCTSCRVTQDKSAYWTPSLYFQDSATSEFTEVSEQGGLLAYYFLNYKNITAFPEGFRMIAGNNTRRSFTTGDPTQPDPPKSNWAQDGITSQTALAERAIGFNCLNYNKEGESTLYRHYLPEKSWLDANCPDGIRIEMMFPSCWNGKDLDSSDHQSHVAYPDLVMTGDCPSSHPVGLPGLMFETFFRTQDFDGKAGRFVIANGDVTGFGYHGDFITGWTQSVLQQAVDTCTNPSGLIEDCPVFNVVSKSTASQCKIANVVSAAAATTGPLKSLPGNVAITYENGTSEGGSVTEDKQGSSVILSSTSSAPAASSPLPVATQPALSSVAAPPSPPATTSSPAPVPTVATSSIAPVSSTVKAFSIADISASAPAPTTTSSVDLDAGKFASTQWITGANHVVTKVLWDQVYVTETTYVDSLAQATGASSKLKRASFEPRRHEMAGPSV</sequence>
<comment type="caution">
    <text evidence="3">The sequence shown here is derived from an EMBL/GenBank/DDBJ whole genome shotgun (WGS) entry which is preliminary data.</text>
</comment>
<dbReference type="AlphaFoldDB" id="A0A0F4ZEV2"/>
<feature type="region of interest" description="Disordered" evidence="1">
    <location>
        <begin position="348"/>
        <end position="408"/>
    </location>
</feature>
<name>A0A0F4ZEV2_9PEZI</name>
<dbReference type="Proteomes" id="UP000033483">
    <property type="component" value="Unassembled WGS sequence"/>
</dbReference>
<dbReference type="PANTHER" id="PTHR43662">
    <property type="match status" value="1"/>
</dbReference>
<evidence type="ECO:0000313" key="3">
    <source>
        <dbReference type="EMBL" id="KKA28443.1"/>
    </source>
</evidence>
<gene>
    <name evidence="3" type="ORF">TD95_002592</name>
</gene>
<accession>A0A0F4ZEV2</accession>
<dbReference type="InterPro" id="IPR018535">
    <property type="entry name" value="DUF1996"/>
</dbReference>
<proteinExistence type="predicted"/>
<dbReference type="Pfam" id="PF09362">
    <property type="entry name" value="DUF1996"/>
    <property type="match status" value="1"/>
</dbReference>
<keyword evidence="4" id="KW-1185">Reference proteome</keyword>
<feature type="compositionally biased region" description="Low complexity" evidence="1">
    <location>
        <begin position="389"/>
        <end position="408"/>
    </location>
</feature>
<dbReference type="OrthoDB" id="74764at2759"/>
<dbReference type="PANTHER" id="PTHR43662:SF7">
    <property type="entry name" value="DUF1996 DOMAIN-CONTAINING PROTEIN"/>
    <property type="match status" value="1"/>
</dbReference>
<protein>
    <recommendedName>
        <fullName evidence="2">DUF1996 domain-containing protein</fullName>
    </recommendedName>
</protein>
<evidence type="ECO:0000259" key="2">
    <source>
        <dbReference type="Pfam" id="PF09362"/>
    </source>
</evidence>
<evidence type="ECO:0000313" key="4">
    <source>
        <dbReference type="Proteomes" id="UP000033483"/>
    </source>
</evidence>
<feature type="compositionally biased region" description="Low complexity" evidence="1">
    <location>
        <begin position="367"/>
        <end position="381"/>
    </location>
</feature>
<feature type="compositionally biased region" description="Polar residues" evidence="1">
    <location>
        <begin position="130"/>
        <end position="139"/>
    </location>
</feature>
<reference evidence="3 4" key="1">
    <citation type="submission" date="2015-03" db="EMBL/GenBank/DDBJ databases">
        <authorList>
            <person name="Radwan O."/>
            <person name="Al-Naeli F.A."/>
            <person name="Rendon G.A."/>
            <person name="Fields C."/>
        </authorList>
    </citation>
    <scope>NUCLEOTIDE SEQUENCE [LARGE SCALE GENOMIC DNA]</scope>
    <source>
        <strain evidence="3">CR-DP1</strain>
    </source>
</reference>
<dbReference type="EMBL" id="LAEV01001306">
    <property type="protein sequence ID" value="KKA28443.1"/>
    <property type="molecule type" value="Genomic_DNA"/>
</dbReference>